<name>H1LCX9_9LACO</name>
<dbReference type="EMBL" id="AGRJ01000045">
    <property type="protein sequence ID" value="EHO53722.1"/>
    <property type="molecule type" value="Genomic_DNA"/>
</dbReference>
<evidence type="ECO:0000313" key="3">
    <source>
        <dbReference type="Proteomes" id="UP000005025"/>
    </source>
</evidence>
<proteinExistence type="predicted"/>
<dbReference type="AlphaFoldDB" id="H1LCX9"/>
<accession>H1LCX9</accession>
<sequence length="145" mass="16323">MLETSKEGCRFMFRKHYRSNLLGNWIRYALIALSVVLFRWLFSATSVKADNTPVKATTLDDKTVYSNDLSFQYTFTFGETQKLNYGDQFIFKVSNVNGKPGIDTDTSTVDSSIQPLNVSSSGNVFSVATKQSSNGQFTYVNPNRK</sequence>
<dbReference type="PATRIC" id="fig|797516.3.peg.402"/>
<organism evidence="2 3">
    <name type="scientific">Lentilactobacillus kisonensis F0435</name>
    <dbReference type="NCBI Taxonomy" id="797516"/>
    <lineage>
        <taxon>Bacteria</taxon>
        <taxon>Bacillati</taxon>
        <taxon>Bacillota</taxon>
        <taxon>Bacilli</taxon>
        <taxon>Lactobacillales</taxon>
        <taxon>Lactobacillaceae</taxon>
        <taxon>Lentilactobacillus</taxon>
    </lineage>
</organism>
<dbReference type="Proteomes" id="UP000005025">
    <property type="component" value="Unassembled WGS sequence"/>
</dbReference>
<protein>
    <submittedName>
        <fullName evidence="2">Uncharacterized protein</fullName>
    </submittedName>
</protein>
<keyword evidence="1" id="KW-0472">Membrane</keyword>
<keyword evidence="1" id="KW-1133">Transmembrane helix</keyword>
<evidence type="ECO:0000313" key="2">
    <source>
        <dbReference type="EMBL" id="EHO53722.1"/>
    </source>
</evidence>
<feature type="transmembrane region" description="Helical" evidence="1">
    <location>
        <begin position="21"/>
        <end position="42"/>
    </location>
</feature>
<dbReference type="HOGENOM" id="CLU_1784417_0_0_9"/>
<keyword evidence="1" id="KW-0812">Transmembrane</keyword>
<comment type="caution">
    <text evidence="2">The sequence shown here is derived from an EMBL/GenBank/DDBJ whole genome shotgun (WGS) entry which is preliminary data.</text>
</comment>
<reference evidence="2 3" key="1">
    <citation type="submission" date="2011-09" db="EMBL/GenBank/DDBJ databases">
        <authorList>
            <person name="Weinstock G."/>
            <person name="Sodergren E."/>
            <person name="Clifton S."/>
            <person name="Fulton L."/>
            <person name="Fulton B."/>
            <person name="Courtney L."/>
            <person name="Fronick C."/>
            <person name="Harrison M."/>
            <person name="Strong C."/>
            <person name="Farmer C."/>
            <person name="Delahaunty K."/>
            <person name="Markovic C."/>
            <person name="Hall O."/>
            <person name="Minx P."/>
            <person name="Tomlinson C."/>
            <person name="Mitreva M."/>
            <person name="Hou S."/>
            <person name="Chen J."/>
            <person name="Wollam A."/>
            <person name="Pepin K.H."/>
            <person name="Johnson M."/>
            <person name="Bhonagiri V."/>
            <person name="Zhang X."/>
            <person name="Suruliraj S."/>
            <person name="Warren W."/>
            <person name="Chinwalla A."/>
            <person name="Mardis E.R."/>
            <person name="Wilson R.K."/>
        </authorList>
    </citation>
    <scope>NUCLEOTIDE SEQUENCE [LARGE SCALE GENOMIC DNA]</scope>
    <source>
        <strain evidence="2 3">F0435</strain>
    </source>
</reference>
<gene>
    <name evidence="2" type="ORF">HMPREF9104_00443</name>
</gene>
<evidence type="ECO:0000256" key="1">
    <source>
        <dbReference type="SAM" id="Phobius"/>
    </source>
</evidence>